<proteinExistence type="predicted"/>
<name>A0A2N7VWE6_9BURK</name>
<sequence>MKRLRMVVDKWLAPAPEMSLRVERISAGMQGGHRVRVEIDGPRGAISLVFFRHGDGAWHVFPPEQAGVTMRVAQAA</sequence>
<dbReference type="AlphaFoldDB" id="A0A2N7VWE6"/>
<dbReference type="EMBL" id="PNYB01000016">
    <property type="protein sequence ID" value="PMS21462.1"/>
    <property type="molecule type" value="Genomic_DNA"/>
</dbReference>
<dbReference type="Proteomes" id="UP000235347">
    <property type="component" value="Unassembled WGS sequence"/>
</dbReference>
<reference evidence="1 2" key="1">
    <citation type="submission" date="2018-01" db="EMBL/GenBank/DDBJ databases">
        <title>Whole genome analyses suggest that Burkholderia sensu lato contains two further novel genera in the rhizoxinica-symbiotica group Mycetohabitans gen. nov., and Trinickia gen. nov.: implications for the evolution of diazotrophy and nodulation in the Burkholderiaceae.</title>
        <authorList>
            <person name="Estrada-de los Santos P."/>
            <person name="Palmer M."/>
            <person name="Chavez-Ramirez B."/>
            <person name="Beukes C."/>
            <person name="Steenkamp E.T."/>
            <person name="Hirsch A.M."/>
            <person name="Manyaka P."/>
            <person name="Maluk M."/>
            <person name="Lafos M."/>
            <person name="Crook M."/>
            <person name="Gross E."/>
            <person name="Simon M.F."/>
            <person name="Bueno dos Reis Junior F."/>
            <person name="Poole P.S."/>
            <person name="Venter S.N."/>
            <person name="James E.K."/>
        </authorList>
    </citation>
    <scope>NUCLEOTIDE SEQUENCE [LARGE SCALE GENOMIC DNA]</scope>
    <source>
        <strain evidence="1 2">GP25-8</strain>
    </source>
</reference>
<dbReference type="RefSeq" id="WP_102611329.1">
    <property type="nucleotide sequence ID" value="NZ_CADIKD010000012.1"/>
</dbReference>
<protein>
    <submittedName>
        <fullName evidence="1">Uncharacterized protein</fullName>
    </submittedName>
</protein>
<evidence type="ECO:0000313" key="1">
    <source>
        <dbReference type="EMBL" id="PMS21462.1"/>
    </source>
</evidence>
<keyword evidence="2" id="KW-1185">Reference proteome</keyword>
<accession>A0A2N7VWE6</accession>
<organism evidence="1 2">
    <name type="scientific">Trinickia soli</name>
    <dbReference type="NCBI Taxonomy" id="380675"/>
    <lineage>
        <taxon>Bacteria</taxon>
        <taxon>Pseudomonadati</taxon>
        <taxon>Pseudomonadota</taxon>
        <taxon>Betaproteobacteria</taxon>
        <taxon>Burkholderiales</taxon>
        <taxon>Burkholderiaceae</taxon>
        <taxon>Trinickia</taxon>
    </lineage>
</organism>
<comment type="caution">
    <text evidence="1">The sequence shown here is derived from an EMBL/GenBank/DDBJ whole genome shotgun (WGS) entry which is preliminary data.</text>
</comment>
<evidence type="ECO:0000313" key="2">
    <source>
        <dbReference type="Proteomes" id="UP000235347"/>
    </source>
</evidence>
<gene>
    <name evidence="1" type="ORF">C0Z19_18755</name>
</gene>